<dbReference type="Pfam" id="PF00719">
    <property type="entry name" value="Pyrophosphatase"/>
    <property type="match status" value="1"/>
</dbReference>
<evidence type="ECO:0000313" key="6">
    <source>
        <dbReference type="EMBL" id="MFD2533137.1"/>
    </source>
</evidence>
<reference evidence="7" key="1">
    <citation type="journal article" date="2019" name="Int. J. Syst. Evol. Microbiol.">
        <title>The Global Catalogue of Microorganisms (GCM) 10K type strain sequencing project: providing services to taxonomists for standard genome sequencing and annotation.</title>
        <authorList>
            <consortium name="The Broad Institute Genomics Platform"/>
            <consortium name="The Broad Institute Genome Sequencing Center for Infectious Disease"/>
            <person name="Wu L."/>
            <person name="Ma J."/>
        </authorList>
    </citation>
    <scope>NUCLEOTIDE SEQUENCE [LARGE SCALE GENOMIC DNA]</scope>
    <source>
        <strain evidence="7">KCTC 52042</strain>
    </source>
</reference>
<keyword evidence="5" id="KW-0963">Cytoplasm</keyword>
<feature type="binding site" evidence="5">
    <location>
        <position position="96"/>
    </location>
    <ligand>
        <name>Mg(2+)</name>
        <dbReference type="ChEBI" id="CHEBI:18420"/>
        <label>1</label>
    </ligand>
</feature>
<protein>
    <recommendedName>
        <fullName evidence="5">Inorganic pyrophosphatase</fullName>
        <ecNumber evidence="5">3.6.1.1</ecNumber>
    </recommendedName>
    <alternativeName>
        <fullName evidence="5">Pyrophosphate phospho-hydrolase</fullName>
        <shortName evidence="5">PPase</shortName>
    </alternativeName>
</protein>
<comment type="subcellular location">
    <subcellularLocation>
        <location evidence="5">Cytoplasm</location>
    </subcellularLocation>
</comment>
<keyword evidence="7" id="KW-1185">Reference proteome</keyword>
<dbReference type="RefSeq" id="WP_390302873.1">
    <property type="nucleotide sequence ID" value="NZ_JBHULI010000025.1"/>
</dbReference>
<feature type="binding site" evidence="5">
    <location>
        <position position="166"/>
    </location>
    <ligand>
        <name>substrate</name>
    </ligand>
</feature>
<dbReference type="InterPro" id="IPR008162">
    <property type="entry name" value="Pyrophosphatase"/>
</dbReference>
<comment type="similarity">
    <text evidence="5">Belongs to the PPase family.</text>
</comment>
<feature type="binding site" evidence="5">
    <location>
        <position position="68"/>
    </location>
    <ligand>
        <name>substrate</name>
    </ligand>
</feature>
<comment type="cofactor">
    <cofactor evidence="1 5">
        <name>Mg(2+)</name>
        <dbReference type="ChEBI" id="CHEBI:18420"/>
    </cofactor>
</comment>
<dbReference type="PROSITE" id="PS00387">
    <property type="entry name" value="PPASE"/>
    <property type="match status" value="1"/>
</dbReference>
<dbReference type="GO" id="GO:0004427">
    <property type="term" value="F:inorganic diphosphate phosphatase activity"/>
    <property type="evidence" value="ECO:0007669"/>
    <property type="project" value="UniProtKB-EC"/>
</dbReference>
<dbReference type="EC" id="3.6.1.1" evidence="5"/>
<evidence type="ECO:0000256" key="5">
    <source>
        <dbReference type="HAMAP-Rule" id="MF_00209"/>
    </source>
</evidence>
<dbReference type="SUPFAM" id="SSF50324">
    <property type="entry name" value="Inorganic pyrophosphatase"/>
    <property type="match status" value="1"/>
</dbReference>
<comment type="catalytic activity">
    <reaction evidence="5">
        <text>diphosphate + H2O = 2 phosphate + H(+)</text>
        <dbReference type="Rhea" id="RHEA:24576"/>
        <dbReference type="ChEBI" id="CHEBI:15377"/>
        <dbReference type="ChEBI" id="CHEBI:15378"/>
        <dbReference type="ChEBI" id="CHEBI:33019"/>
        <dbReference type="ChEBI" id="CHEBI:43474"/>
        <dbReference type="EC" id="3.6.1.1"/>
    </reaction>
</comment>
<dbReference type="Gene3D" id="3.90.80.10">
    <property type="entry name" value="Inorganic pyrophosphatase"/>
    <property type="match status" value="1"/>
</dbReference>
<gene>
    <name evidence="5" type="primary">ppa</name>
    <name evidence="6" type="ORF">ACFSVN_11825</name>
</gene>
<name>A0ABW5JM72_9BACT</name>
<feature type="binding site" evidence="5">
    <location>
        <position position="129"/>
    </location>
    <ligand>
        <name>Mg(2+)</name>
        <dbReference type="ChEBI" id="CHEBI:18420"/>
        <label>1</label>
    </ligand>
</feature>
<accession>A0ABW5JM72</accession>
<evidence type="ECO:0000256" key="1">
    <source>
        <dbReference type="ARBA" id="ARBA00001946"/>
    </source>
</evidence>
<evidence type="ECO:0000256" key="2">
    <source>
        <dbReference type="ARBA" id="ARBA00022723"/>
    </source>
</evidence>
<feature type="binding site" evidence="5">
    <location>
        <position position="56"/>
    </location>
    <ligand>
        <name>substrate</name>
    </ligand>
</feature>
<organism evidence="6 7">
    <name type="scientific">Gracilimonas halophila</name>
    <dbReference type="NCBI Taxonomy" id="1834464"/>
    <lineage>
        <taxon>Bacteria</taxon>
        <taxon>Pseudomonadati</taxon>
        <taxon>Balneolota</taxon>
        <taxon>Balneolia</taxon>
        <taxon>Balneolales</taxon>
        <taxon>Balneolaceae</taxon>
        <taxon>Gracilimonas</taxon>
    </lineage>
</organism>
<evidence type="ECO:0000313" key="7">
    <source>
        <dbReference type="Proteomes" id="UP001597460"/>
    </source>
</evidence>
<keyword evidence="3 5" id="KW-0378">Hydrolase</keyword>
<proteinExistence type="inferred from homology"/>
<comment type="function">
    <text evidence="5">Catalyzes the hydrolysis of inorganic pyrophosphate (PPi) forming two phosphate ions.</text>
</comment>
<evidence type="ECO:0000256" key="3">
    <source>
        <dbReference type="ARBA" id="ARBA00022801"/>
    </source>
</evidence>
<dbReference type="PANTHER" id="PTHR10286">
    <property type="entry name" value="INORGANIC PYROPHOSPHATASE"/>
    <property type="match status" value="1"/>
</dbReference>
<dbReference type="Proteomes" id="UP001597460">
    <property type="component" value="Unassembled WGS sequence"/>
</dbReference>
<dbReference type="NCBIfam" id="NF001886">
    <property type="entry name" value="PRK00642.1"/>
    <property type="match status" value="1"/>
</dbReference>
<dbReference type="CDD" id="cd00412">
    <property type="entry name" value="pyrophosphatase"/>
    <property type="match status" value="1"/>
</dbReference>
<feature type="binding site" evidence="5">
    <location>
        <position position="96"/>
    </location>
    <ligand>
        <name>Mg(2+)</name>
        <dbReference type="ChEBI" id="CHEBI:18420"/>
        <label>2</label>
    </ligand>
</feature>
<comment type="caution">
    <text evidence="6">The sequence shown here is derived from an EMBL/GenBank/DDBJ whole genome shotgun (WGS) entry which is preliminary data.</text>
</comment>
<evidence type="ECO:0000256" key="4">
    <source>
        <dbReference type="ARBA" id="ARBA00022842"/>
    </source>
</evidence>
<keyword evidence="2 5" id="KW-0479">Metal-binding</keyword>
<dbReference type="HAMAP" id="MF_00209">
    <property type="entry name" value="Inorganic_PPase"/>
    <property type="match status" value="1"/>
</dbReference>
<feature type="binding site" evidence="5">
    <location>
        <position position="42"/>
    </location>
    <ligand>
        <name>substrate</name>
    </ligand>
</feature>
<feature type="binding site" evidence="5">
    <location>
        <position position="91"/>
    </location>
    <ligand>
        <name>Mg(2+)</name>
        <dbReference type="ChEBI" id="CHEBI:18420"/>
        <label>1</label>
    </ligand>
</feature>
<keyword evidence="4 5" id="KW-0460">Magnesium</keyword>
<comment type="subunit">
    <text evidence="5">Homohexamer.</text>
</comment>
<dbReference type="InterPro" id="IPR036649">
    <property type="entry name" value="Pyrophosphatase_sf"/>
</dbReference>
<dbReference type="EMBL" id="JBHULI010000025">
    <property type="protein sequence ID" value="MFD2533137.1"/>
    <property type="molecule type" value="Genomic_DNA"/>
</dbReference>
<sequence>MPNFPNPFFRWRPHPWHGLEVGPDQPQKVNAFIELTPFDTIKYEVDKKTGYMRVDRPQRSSSLPPSLYGFIPRTYCGDRVGELSSQDVIGDGDPLDICVLSERPIDRNEVILSARVIGGLHMVDHGEADDKIISVLDNDTYYKDIESVNDLPPVLLERLRHYFSTYKLIPGKDMNDVYVEGIFDEQHAYKVIEASIQDYETMFGE</sequence>